<dbReference type="PANTHER" id="PTHR30160:SF1">
    <property type="entry name" value="LIPOPOLYSACCHARIDE 1,2-N-ACETYLGLUCOSAMINETRANSFERASE-RELATED"/>
    <property type="match status" value="1"/>
</dbReference>
<dbReference type="CAZy" id="GT9">
    <property type="family name" value="Glycosyltransferase Family 9"/>
</dbReference>
<keyword evidence="2 3" id="KW-0808">Transferase</keyword>
<accession>C6X709</accession>
<dbReference type="HOGENOM" id="CLU_038371_0_2_4"/>
<dbReference type="InterPro" id="IPR002201">
    <property type="entry name" value="Glyco_trans_9"/>
</dbReference>
<dbReference type="Gene3D" id="3.40.50.2000">
    <property type="entry name" value="Glycogen Phosphorylase B"/>
    <property type="match status" value="2"/>
</dbReference>
<organism evidence="3 4">
    <name type="scientific">Methylovorus glucosotrophus (strain SIP3-4)</name>
    <dbReference type="NCBI Taxonomy" id="582744"/>
    <lineage>
        <taxon>Bacteria</taxon>
        <taxon>Pseudomonadati</taxon>
        <taxon>Pseudomonadota</taxon>
        <taxon>Betaproteobacteria</taxon>
        <taxon>Nitrosomonadales</taxon>
        <taxon>Methylophilaceae</taxon>
        <taxon>Methylovorus</taxon>
    </lineage>
</organism>
<dbReference type="InterPro" id="IPR051199">
    <property type="entry name" value="LPS_LOS_Heptosyltrfase"/>
</dbReference>
<dbReference type="SUPFAM" id="SSF53756">
    <property type="entry name" value="UDP-Glycosyltransferase/glycogen phosphorylase"/>
    <property type="match status" value="1"/>
</dbReference>
<dbReference type="eggNOG" id="COG0859">
    <property type="taxonomic scope" value="Bacteria"/>
</dbReference>
<evidence type="ECO:0000313" key="4">
    <source>
        <dbReference type="Proteomes" id="UP000002743"/>
    </source>
</evidence>
<dbReference type="AlphaFoldDB" id="C6X709"/>
<dbReference type="RefSeq" id="WP_015830515.1">
    <property type="nucleotide sequence ID" value="NC_012969.1"/>
</dbReference>
<dbReference type="Proteomes" id="UP000002743">
    <property type="component" value="Chromosome"/>
</dbReference>
<keyword evidence="1" id="KW-0328">Glycosyltransferase</keyword>
<gene>
    <name evidence="3" type="ordered locus">Msip34_1910</name>
</gene>
<dbReference type="OrthoDB" id="9797795at2"/>
<reference evidence="3 4" key="2">
    <citation type="journal article" date="2011" name="J. Bacteriol.">
        <title>Genomes of three methylotrophs from a single niche uncover genetic and metabolic divergence of Methylophilaceae.</title>
        <authorList>
            <person name="Lapidus A."/>
            <person name="Clum A."/>
            <person name="Labutti K."/>
            <person name="Kaluzhnaya M.G."/>
            <person name="Lim S."/>
            <person name="Beck D.A."/>
            <person name="Glavina Del Rio T."/>
            <person name="Nolan M."/>
            <person name="Mavromatis K."/>
            <person name="Huntemann M."/>
            <person name="Lucas S."/>
            <person name="Lidstrom M.E."/>
            <person name="Ivanova N."/>
            <person name="Chistoserdova L."/>
        </authorList>
    </citation>
    <scope>NUCLEOTIDE SEQUENCE [LARGE SCALE GENOMIC DNA]</scope>
    <source>
        <strain evidence="3 4">SIP3-4</strain>
    </source>
</reference>
<reference evidence="4" key="1">
    <citation type="submission" date="2009-07" db="EMBL/GenBank/DDBJ databases">
        <title>Complete sequence of chromosome of Methylovorus sp. SIP3-4.</title>
        <authorList>
            <person name="Lucas S."/>
            <person name="Copeland A."/>
            <person name="Lapidus A."/>
            <person name="Glavina del Rio T."/>
            <person name="Tice H."/>
            <person name="Bruce D."/>
            <person name="Goodwin L."/>
            <person name="Pitluck S."/>
            <person name="Clum A."/>
            <person name="Larimer F."/>
            <person name="Land M."/>
            <person name="Hauser L."/>
            <person name="Kyrpides N."/>
            <person name="Mikhailova N."/>
            <person name="Kayluzhnaya M."/>
            <person name="Chistoserdova L."/>
        </authorList>
    </citation>
    <scope>NUCLEOTIDE SEQUENCE [LARGE SCALE GENOMIC DNA]</scope>
    <source>
        <strain evidence="4">SIP3-4</strain>
    </source>
</reference>
<keyword evidence="4" id="KW-1185">Reference proteome</keyword>
<name>C6X709_METGS</name>
<dbReference type="CDD" id="cd03789">
    <property type="entry name" value="GT9_LPS_heptosyltransferase"/>
    <property type="match status" value="1"/>
</dbReference>
<dbReference type="GO" id="GO:0009244">
    <property type="term" value="P:lipopolysaccharide core region biosynthetic process"/>
    <property type="evidence" value="ECO:0007669"/>
    <property type="project" value="TreeGrafter"/>
</dbReference>
<dbReference type="GO" id="GO:0005829">
    <property type="term" value="C:cytosol"/>
    <property type="evidence" value="ECO:0007669"/>
    <property type="project" value="TreeGrafter"/>
</dbReference>
<dbReference type="GO" id="GO:0008713">
    <property type="term" value="F:ADP-heptose-lipopolysaccharide heptosyltransferase activity"/>
    <property type="evidence" value="ECO:0007669"/>
    <property type="project" value="TreeGrafter"/>
</dbReference>
<sequence>MTRPIRSGHILIIKHGAFGDLMQAEGVLHDIRQHFPHAHLALLTTPGFVGLMQRCPHIDEVLVDTRAPLWNLPRQWDLYRRLRAVRWDTVIDLQNSTRTSVYRRSMLRHAHWIGRLRGPAPVTGLRGQQYLLQEAGIDASHAMQPNLSWMAANVEGLLTQHGISRPYVALLPGSSARHPEKRWPHYAELAAALQREGHACVSILGPDENDLAAGFACSVLQGLDWFTLAGVLQQAAVVVGNDSGPSHVASCLGRPGLALFGASTSPLRSELARGRFETLQVDVLESLPVSQVMDKLRPKLPVLA</sequence>
<proteinExistence type="predicted"/>
<dbReference type="PANTHER" id="PTHR30160">
    <property type="entry name" value="TETRAACYLDISACCHARIDE 4'-KINASE-RELATED"/>
    <property type="match status" value="1"/>
</dbReference>
<dbReference type="Pfam" id="PF01075">
    <property type="entry name" value="Glyco_transf_9"/>
    <property type="match status" value="1"/>
</dbReference>
<evidence type="ECO:0000256" key="1">
    <source>
        <dbReference type="ARBA" id="ARBA00022676"/>
    </source>
</evidence>
<dbReference type="EMBL" id="CP001674">
    <property type="protein sequence ID" value="ACT51152.1"/>
    <property type="molecule type" value="Genomic_DNA"/>
</dbReference>
<evidence type="ECO:0000313" key="3">
    <source>
        <dbReference type="EMBL" id="ACT51152.1"/>
    </source>
</evidence>
<evidence type="ECO:0000256" key="2">
    <source>
        <dbReference type="ARBA" id="ARBA00022679"/>
    </source>
</evidence>
<dbReference type="STRING" id="582744.Msip34_1910"/>
<dbReference type="KEGG" id="mei:Msip34_1910"/>
<protein>
    <submittedName>
        <fullName evidence="3">Glycosyl transferase family 9</fullName>
    </submittedName>
</protein>